<accession>A0A8E0RL73</accession>
<feature type="region of interest" description="Disordered" evidence="5">
    <location>
        <begin position="1374"/>
        <end position="1406"/>
    </location>
</feature>
<dbReference type="GO" id="GO:0070979">
    <property type="term" value="P:protein K11-linked ubiquitination"/>
    <property type="evidence" value="ECO:0007669"/>
    <property type="project" value="TreeGrafter"/>
</dbReference>
<dbReference type="EMBL" id="LUCM01009766">
    <property type="protein sequence ID" value="KAA0186427.1"/>
    <property type="molecule type" value="Genomic_DNA"/>
</dbReference>
<feature type="compositionally biased region" description="Low complexity" evidence="5">
    <location>
        <begin position="2129"/>
        <end position="2138"/>
    </location>
</feature>
<dbReference type="GO" id="GO:0031145">
    <property type="term" value="P:anaphase-promoting complex-dependent catabolic process"/>
    <property type="evidence" value="ECO:0007669"/>
    <property type="project" value="TreeGrafter"/>
</dbReference>
<organism evidence="7 8">
    <name type="scientific">Fasciolopsis buskii</name>
    <dbReference type="NCBI Taxonomy" id="27845"/>
    <lineage>
        <taxon>Eukaryota</taxon>
        <taxon>Metazoa</taxon>
        <taxon>Spiralia</taxon>
        <taxon>Lophotrochozoa</taxon>
        <taxon>Platyhelminthes</taxon>
        <taxon>Trematoda</taxon>
        <taxon>Digenea</taxon>
        <taxon>Plagiorchiida</taxon>
        <taxon>Echinostomata</taxon>
        <taxon>Echinostomatoidea</taxon>
        <taxon>Fasciolidae</taxon>
        <taxon>Fasciolopsis</taxon>
    </lineage>
</organism>
<feature type="compositionally biased region" description="Low complexity" evidence="5">
    <location>
        <begin position="2302"/>
        <end position="2320"/>
    </location>
</feature>
<reference evidence="7" key="1">
    <citation type="submission" date="2019-05" db="EMBL/GenBank/DDBJ databases">
        <title>Annotation for the trematode Fasciolopsis buski.</title>
        <authorList>
            <person name="Choi Y.-J."/>
        </authorList>
    </citation>
    <scope>NUCLEOTIDE SEQUENCE</scope>
    <source>
        <strain evidence="7">HT</strain>
        <tissue evidence="7">Whole worm</tissue>
    </source>
</reference>
<evidence type="ECO:0000256" key="5">
    <source>
        <dbReference type="SAM" id="MobiDB-lite"/>
    </source>
</evidence>
<dbReference type="GO" id="GO:0060090">
    <property type="term" value="F:molecular adaptor activity"/>
    <property type="evidence" value="ECO:0007669"/>
    <property type="project" value="TreeGrafter"/>
</dbReference>
<feature type="compositionally biased region" description="Polar residues" evidence="5">
    <location>
        <begin position="2321"/>
        <end position="2331"/>
    </location>
</feature>
<dbReference type="PANTHER" id="PTHR12827">
    <property type="entry name" value="MEIOTIC CHECKPOINT REGULATOR TSG24 FAMILY MEMBER"/>
    <property type="match status" value="1"/>
</dbReference>
<proteinExistence type="inferred from homology"/>
<evidence type="ECO:0000256" key="1">
    <source>
        <dbReference type="ARBA" id="ARBA00010547"/>
    </source>
</evidence>
<feature type="region of interest" description="Disordered" evidence="5">
    <location>
        <begin position="1604"/>
        <end position="1630"/>
    </location>
</feature>
<dbReference type="GO" id="GO:0005680">
    <property type="term" value="C:anaphase-promoting complex"/>
    <property type="evidence" value="ECO:0007669"/>
    <property type="project" value="InterPro"/>
</dbReference>
<feature type="compositionally biased region" description="Polar residues" evidence="5">
    <location>
        <begin position="1611"/>
        <end position="1620"/>
    </location>
</feature>
<evidence type="ECO:0000259" key="6">
    <source>
        <dbReference type="Pfam" id="PF20518"/>
    </source>
</evidence>
<feature type="region of interest" description="Disordered" evidence="5">
    <location>
        <begin position="2129"/>
        <end position="2151"/>
    </location>
</feature>
<dbReference type="GO" id="GO:0051301">
    <property type="term" value="P:cell division"/>
    <property type="evidence" value="ECO:0007669"/>
    <property type="project" value="UniProtKB-KW"/>
</dbReference>
<dbReference type="InterPro" id="IPR011989">
    <property type="entry name" value="ARM-like"/>
</dbReference>
<dbReference type="OrthoDB" id="26401at2759"/>
<comment type="similarity">
    <text evidence="1">Belongs to the APC1 family.</text>
</comment>
<evidence type="ECO:0000256" key="3">
    <source>
        <dbReference type="ARBA" id="ARBA00022776"/>
    </source>
</evidence>
<dbReference type="PANTHER" id="PTHR12827:SF3">
    <property type="entry name" value="ANAPHASE-PROMOTING COMPLEX SUBUNIT 1"/>
    <property type="match status" value="1"/>
</dbReference>
<dbReference type="InterPro" id="IPR046794">
    <property type="entry name" value="Apc1_MidN"/>
</dbReference>
<protein>
    <submittedName>
        <fullName evidence="7">Anaphase-promoting complex subunit 1</fullName>
    </submittedName>
</protein>
<dbReference type="Pfam" id="PF20518">
    <property type="entry name" value="Apc1_MidN"/>
    <property type="match status" value="1"/>
</dbReference>
<evidence type="ECO:0000313" key="7">
    <source>
        <dbReference type="EMBL" id="KAA0186427.1"/>
    </source>
</evidence>
<sequence>MSLEMISAKTIVNWVPNGRQYEYEFFGVSETSKKPPNGLDMNTPNTSWKMRNVEGREEELYINKNRVIWTSNSEVSNAFPHLVLGTDSPIIDAFWASFFLPARYCSEGFVNHVEADNMGRLQHGLAVFEPERLTFLDYNGEQYTARLPCRLSSAWPLETCILLERQATLEELSPAKTNDNRRTIASSSGSLFSLFSLTHPLDEAAPVLLKVPLPGGNSAVSFVNDINLNVVTIIDSMGLVLTRHRSTGLHSLWQLEKAVPEDYFHLYEVGNDGRAYVAAHALNQFVCPTKPNLNQSSMNNSKVSATPGTSCLHNATVLCTPGQSNMLQYSTSGQVCLSPFAASLSRFTSSRLSRGPHTRQETMDSVNYPVTSTSMSPASINLSAHISRRSSVPPARPSVASYIAGCSANLRRSVAAGSQSGLMNNHSSSTIQYHSFPYSATPIGRNSSNATSSHTFGVPITPCNPSGMRSGVPVEQAEDLLDEPLLPKVCLSLIWTEPSPPDFQSKRVRWNSAIGRETPTGCGKFDLISGSTPTSALVQSPGGSRGTTFRDGSRRVMDLGHISIPTDPFPVSPLVLAQDSFPRRVQTMDCRPESANPVASLTKESQPEAMDVSQSVVIRRKGFLALDFVSVPWICFLTNFGPSKSKRRSSLACLRVPSQLDLSSEMGTQVVEKQPVTGERLIFLPAVDAVYVEGTRLIVCLDPPTGVVLYSGIHRVCQLGVSPSPVLSTFSAICGGDFRPREMRNPGTRFPLPFVVQPSVQELARWRDNAVPTLLETVHLVVRGVLEQIKPDWTYNEPSSGMNQSPECPCSVWPVELPQSDTMNNAATVPVTETNMLRDSCGNAFTLSLTESSSGIFSDAGESDRLLRIYLPAITENELVQRCLSSLHHCLPREVSLQLFSAWYIVSNSPGSQISNFLTEEFVDSCGGQALFHGPQEWARFAVFILETSGLRLKRNNMESPQRATTNDMAQGLTHRTKRCRAADKLPSVEDWESMLSNQSVISTDSADEMPAFRNASNPPVFSNTVIRFTYSVRMDKKSQLTLSHLPTVLAGFHLLYEELSLNCVVASNLQFFAELNLVLSRLLNLPSYEAYYNLAWPHLDVDVPPLDATMSCLIWPSYFPTTSAPCLLTWITQRLELPTGSDACVPSYVHLEGVNDLAVALAGMTLAAVYGDYVKQPDRGGQNTKPVQYWLSVWRNHIIFPHSCDSHDPVHNLESMTFADLLTGEELNNRLEKCMPPLPRAFIRSMLSLSEMRVREEGRTCEYTYSAGKDTLHFGQQTAESHHAALLYLSHLGETDLFVAHGGLAGHLRSLPRCLDTILRILFRRCRENPPPNCAPRMYSLMGRSDFARQAEMTFGSGTSERSVMSAQCPRGPILQRPLLPNDPVEKDRRLTKSGEIGRSGPRDYSSSWTSAERWTNFVKPFRPVEDNEKAKTAFNGRHGLLRCLEGSPACQVAFKDDLRLREAYRLLQSTSHIRLPRLCADGTGSGSSPFGNGSAGAEGSRFTEPRLEMHLAAAGIRVWASAVGRGMLGLDSLSGFRIPTQLRVQPVCLRGRAVSPSSGRRVLVDLARESLTTLNVNNTNQGRNVAGVLDGPLDPNDRRTVTGIPGLISSGSDANGPSVSDELSDASNHPGNSMALAVASAVAASGAAAALRTASLNLPRMVPRNNLTMSYSSLHLSSLSANAAASTASLLATANLQHTPAVLAAKHWPDFHNGVAVGLSISPHASIDATWIMYNCRLAGTNSDARSGSHAQLNASSTDAPTPEQAGLLLGLGLNGHLNKMTPYDIGEYLVRVHDLHNMAVLLGLCAGKRGSMDQSVLRLLAVHYRPLLPSDPLVSVQLSVPSLCQAAAVFGLGLLYQGSAHRHITNLLITELGRSLGGSTSSDAAGMNRKAGLIAPDSDTQQFVTNGPHTTSTSTSTGWTGAAGTGGFAGDSCELIALSAGLALGLVLLQRGDTSCGLSDLAWAERLHAYMLCGPRDVDLPRTNQCRYSGVPHYFDDEYPHLATLRGQLLSRRGHMTQLRPGSIPGPLSPSSDEPLLIERYGRSDASFRLFDTVSGLPDLAVLMDDVFPGDFPLGMDDRSSTDQLRTPGLARGRVSQPYTGGMRSGRITVSGVGTMSPTGSGTVAGATGNVGAGSERPAADASDFSRRERRTRSHWDVYQSSYQNSQIRELDCYNTDVSASGAIMALGMAYLGTGNITISQWLSPPSSLGQIELIRPDLFLFRALAHALVNWETIDPTVSWIQSYCSTALLEQMRNFTHSVEDDFLDDLVLSPSMAELSSEDDVENRCPNPILAAAATVRQRTQRPTTTPVGRGRTAQRQATVANANTPRRRNRRRGQVMVPPLTNDASRSKLIREFSNWQGQFLPDSSSKVDEESIASVFQ</sequence>
<gene>
    <name evidence="7" type="ORF">FBUS_06432</name>
</gene>
<name>A0A8E0RL73_9TREM</name>
<dbReference type="GO" id="GO:0007091">
    <property type="term" value="P:metaphase/anaphase transition of mitotic cell cycle"/>
    <property type="evidence" value="ECO:0007669"/>
    <property type="project" value="TreeGrafter"/>
</dbReference>
<evidence type="ECO:0000256" key="4">
    <source>
        <dbReference type="ARBA" id="ARBA00023306"/>
    </source>
</evidence>
<dbReference type="Proteomes" id="UP000728185">
    <property type="component" value="Unassembled WGS sequence"/>
</dbReference>
<keyword evidence="3" id="KW-0498">Mitosis</keyword>
<dbReference type="InterPro" id="IPR024990">
    <property type="entry name" value="Apc1"/>
</dbReference>
<keyword evidence="2" id="KW-0132">Cell division</keyword>
<keyword evidence="4" id="KW-0131">Cell cycle</keyword>
<comment type="caution">
    <text evidence="7">The sequence shown here is derived from an EMBL/GenBank/DDBJ whole genome shotgun (WGS) entry which is preliminary data.</text>
</comment>
<keyword evidence="8" id="KW-1185">Reference proteome</keyword>
<dbReference type="Gene3D" id="1.25.10.10">
    <property type="entry name" value="Leucine-rich Repeat Variant"/>
    <property type="match status" value="1"/>
</dbReference>
<evidence type="ECO:0000256" key="2">
    <source>
        <dbReference type="ARBA" id="ARBA00022618"/>
    </source>
</evidence>
<evidence type="ECO:0000313" key="8">
    <source>
        <dbReference type="Proteomes" id="UP000728185"/>
    </source>
</evidence>
<feature type="domain" description="Anaphase-promoting complex subunit 1 middle" evidence="6">
    <location>
        <begin position="1029"/>
        <end position="1157"/>
    </location>
</feature>
<feature type="compositionally biased region" description="Basic and acidic residues" evidence="5">
    <location>
        <begin position="1385"/>
        <end position="1394"/>
    </location>
</feature>
<feature type="region of interest" description="Disordered" evidence="5">
    <location>
        <begin position="2302"/>
        <end position="2350"/>
    </location>
</feature>